<proteinExistence type="predicted"/>
<dbReference type="Proteomes" id="UP001153620">
    <property type="component" value="Chromosome 1"/>
</dbReference>
<gene>
    <name evidence="1" type="ORF">CHIRRI_LOCUS4271</name>
</gene>
<dbReference type="AlphaFoldDB" id="A0A9N9RQJ7"/>
<keyword evidence="2" id="KW-1185">Reference proteome</keyword>
<dbReference type="EMBL" id="OU895877">
    <property type="protein sequence ID" value="CAG9801341.1"/>
    <property type="molecule type" value="Genomic_DNA"/>
</dbReference>
<reference evidence="1" key="1">
    <citation type="submission" date="2022-01" db="EMBL/GenBank/DDBJ databases">
        <authorList>
            <person name="King R."/>
        </authorList>
    </citation>
    <scope>NUCLEOTIDE SEQUENCE</scope>
</reference>
<sequence length="104" mass="12574">MDEIEEHFTRSALEILQLFVDRLDDLPNLSTEYIRNEIQSRLRIFHERFERGMTALANSDNIYENDMMIEAFFIYMDVYWQVENCLLERQGLPTEPIPDTKLRR</sequence>
<name>A0A9N9RQJ7_9DIPT</name>
<evidence type="ECO:0000313" key="1">
    <source>
        <dbReference type="EMBL" id="CAG9801341.1"/>
    </source>
</evidence>
<accession>A0A9N9RQJ7</accession>
<evidence type="ECO:0000313" key="2">
    <source>
        <dbReference type="Proteomes" id="UP001153620"/>
    </source>
</evidence>
<reference evidence="1" key="2">
    <citation type="submission" date="2022-10" db="EMBL/GenBank/DDBJ databases">
        <authorList>
            <consortium name="ENA_rothamsted_submissions"/>
            <consortium name="culmorum"/>
            <person name="King R."/>
        </authorList>
    </citation>
    <scope>NUCLEOTIDE SEQUENCE</scope>
</reference>
<organism evidence="1 2">
    <name type="scientific">Chironomus riparius</name>
    <dbReference type="NCBI Taxonomy" id="315576"/>
    <lineage>
        <taxon>Eukaryota</taxon>
        <taxon>Metazoa</taxon>
        <taxon>Ecdysozoa</taxon>
        <taxon>Arthropoda</taxon>
        <taxon>Hexapoda</taxon>
        <taxon>Insecta</taxon>
        <taxon>Pterygota</taxon>
        <taxon>Neoptera</taxon>
        <taxon>Endopterygota</taxon>
        <taxon>Diptera</taxon>
        <taxon>Nematocera</taxon>
        <taxon>Chironomoidea</taxon>
        <taxon>Chironomidae</taxon>
        <taxon>Chironominae</taxon>
        <taxon>Chironomus</taxon>
    </lineage>
</organism>
<protein>
    <submittedName>
        <fullName evidence="1">Uncharacterized protein</fullName>
    </submittedName>
</protein>